<dbReference type="SUPFAM" id="SSF54593">
    <property type="entry name" value="Glyoxalase/Bleomycin resistance protein/Dihydroxybiphenyl dioxygenase"/>
    <property type="match status" value="1"/>
</dbReference>
<dbReference type="RefSeq" id="WP_203708125.1">
    <property type="nucleotide sequence ID" value="NZ_BAAALU010000007.1"/>
</dbReference>
<evidence type="ECO:0000256" key="3">
    <source>
        <dbReference type="ARBA" id="ARBA00013252"/>
    </source>
</evidence>
<dbReference type="InterPro" id="IPR041581">
    <property type="entry name" value="Glyoxalase_6"/>
</dbReference>
<comment type="similarity">
    <text evidence="2">Belongs to the pterin-4-alpha-carbinolamine dehydratase family.</text>
</comment>
<organism evidence="7 8">
    <name type="scientific">Asanoa iriomotensis</name>
    <dbReference type="NCBI Taxonomy" id="234613"/>
    <lineage>
        <taxon>Bacteria</taxon>
        <taxon>Bacillati</taxon>
        <taxon>Actinomycetota</taxon>
        <taxon>Actinomycetes</taxon>
        <taxon>Micromonosporales</taxon>
        <taxon>Micromonosporaceae</taxon>
        <taxon>Asanoa</taxon>
    </lineage>
</organism>
<evidence type="ECO:0000256" key="5">
    <source>
        <dbReference type="ARBA" id="ARBA00023239"/>
    </source>
</evidence>
<evidence type="ECO:0000256" key="1">
    <source>
        <dbReference type="ARBA" id="ARBA00001554"/>
    </source>
</evidence>
<dbReference type="EC" id="4.2.1.96" evidence="3"/>
<dbReference type="EMBL" id="BONC01000098">
    <property type="protein sequence ID" value="GIF61309.1"/>
    <property type="molecule type" value="Genomic_DNA"/>
</dbReference>
<evidence type="ECO:0000259" key="6">
    <source>
        <dbReference type="Pfam" id="PF18029"/>
    </source>
</evidence>
<keyword evidence="8" id="KW-1185">Reference proteome</keyword>
<gene>
    <name evidence="7" type="ORF">Air01nite_74040</name>
</gene>
<dbReference type="Pfam" id="PF01329">
    <property type="entry name" value="Pterin_4a"/>
    <property type="match status" value="1"/>
</dbReference>
<accession>A0ABQ4CEW1</accession>
<dbReference type="InterPro" id="IPR036428">
    <property type="entry name" value="PCD_sf"/>
</dbReference>
<protein>
    <recommendedName>
        <fullName evidence="4">Putative pterin-4-alpha-carbinolamine dehydratase</fullName>
        <ecNumber evidence="3">4.2.1.96</ecNumber>
    </recommendedName>
</protein>
<dbReference type="Gene3D" id="3.10.180.10">
    <property type="entry name" value="2,3-Dihydroxybiphenyl 1,2-Dioxygenase, domain 1"/>
    <property type="match status" value="1"/>
</dbReference>
<comment type="catalytic activity">
    <reaction evidence="1">
        <text>(4aS,6R)-4a-hydroxy-L-erythro-5,6,7,8-tetrahydrobiopterin = (6R)-L-erythro-6,7-dihydrobiopterin + H2O</text>
        <dbReference type="Rhea" id="RHEA:11920"/>
        <dbReference type="ChEBI" id="CHEBI:15377"/>
        <dbReference type="ChEBI" id="CHEBI:15642"/>
        <dbReference type="ChEBI" id="CHEBI:43120"/>
        <dbReference type="EC" id="4.2.1.96"/>
    </reaction>
</comment>
<keyword evidence="5" id="KW-0456">Lyase</keyword>
<dbReference type="InterPro" id="IPR029068">
    <property type="entry name" value="Glyas_Bleomycin-R_OHBP_Dase"/>
</dbReference>
<reference evidence="7 8" key="1">
    <citation type="submission" date="2021-01" db="EMBL/GenBank/DDBJ databases">
        <title>Whole genome shotgun sequence of Asanoa iriomotensis NBRC 100142.</title>
        <authorList>
            <person name="Komaki H."/>
            <person name="Tamura T."/>
        </authorList>
    </citation>
    <scope>NUCLEOTIDE SEQUENCE [LARGE SCALE GENOMIC DNA]</scope>
    <source>
        <strain evidence="7 8">NBRC 100142</strain>
    </source>
</reference>
<proteinExistence type="inferred from homology"/>
<dbReference type="Gene3D" id="3.30.1360.20">
    <property type="entry name" value="Transcriptional coactivator/pterin dehydratase"/>
    <property type="match status" value="1"/>
</dbReference>
<dbReference type="Proteomes" id="UP000624325">
    <property type="component" value="Unassembled WGS sequence"/>
</dbReference>
<evidence type="ECO:0000313" key="8">
    <source>
        <dbReference type="Proteomes" id="UP000624325"/>
    </source>
</evidence>
<evidence type="ECO:0000256" key="2">
    <source>
        <dbReference type="ARBA" id="ARBA00006472"/>
    </source>
</evidence>
<name>A0ABQ4CEW1_9ACTN</name>
<dbReference type="PANTHER" id="PTHR35908">
    <property type="entry name" value="HYPOTHETICAL FUSION PROTEIN"/>
    <property type="match status" value="1"/>
</dbReference>
<feature type="domain" description="Glyoxalase-like" evidence="6">
    <location>
        <begin position="115"/>
        <end position="221"/>
    </location>
</feature>
<evidence type="ECO:0000313" key="7">
    <source>
        <dbReference type="EMBL" id="GIF61309.1"/>
    </source>
</evidence>
<sequence length="227" mass="24497">MEQTTLTRQQASDAVGDQGWRFLVGELRTSVRVDSLTEAASAVTASAAACGPNADGHLRADVRADRVELTLQSLDRAAVTAHDVDLAHRITAALANAGLHTSPELNTRSVQVVEIAIDALDIAAIRPFWRAVLGYTDEPGADGPEDAVIDPVGQGPTIWFQQMAEPRPQRNRIHFDIRVPHDESTTRIEAALTAGGRLLSSESAPAFWVLSDREGNEACITTWQGRD</sequence>
<dbReference type="PANTHER" id="PTHR35908:SF1">
    <property type="entry name" value="CONSERVED PROTEIN"/>
    <property type="match status" value="1"/>
</dbReference>
<comment type="caution">
    <text evidence="7">The sequence shown here is derived from an EMBL/GenBank/DDBJ whole genome shotgun (WGS) entry which is preliminary data.</text>
</comment>
<evidence type="ECO:0000256" key="4">
    <source>
        <dbReference type="ARBA" id="ARBA00021735"/>
    </source>
</evidence>
<dbReference type="Pfam" id="PF18029">
    <property type="entry name" value="Glyoxalase_6"/>
    <property type="match status" value="1"/>
</dbReference>
<dbReference type="InterPro" id="IPR001533">
    <property type="entry name" value="Pterin_deHydtase"/>
</dbReference>